<evidence type="ECO:0000256" key="1">
    <source>
        <dbReference type="ARBA" id="ARBA00001974"/>
    </source>
</evidence>
<evidence type="ECO:0000313" key="10">
    <source>
        <dbReference type="Proteomes" id="UP000537161"/>
    </source>
</evidence>
<dbReference type="EMBL" id="JACIJH010000001">
    <property type="protein sequence ID" value="MBB5705302.1"/>
    <property type="molecule type" value="Genomic_DNA"/>
</dbReference>
<protein>
    <submittedName>
        <fullName evidence="9">Alkylation response protein AidB-like acyl-CoA dehydrogenase</fullName>
    </submittedName>
</protein>
<evidence type="ECO:0000259" key="6">
    <source>
        <dbReference type="Pfam" id="PF00441"/>
    </source>
</evidence>
<evidence type="ECO:0000259" key="8">
    <source>
        <dbReference type="Pfam" id="PF02771"/>
    </source>
</evidence>
<comment type="caution">
    <text evidence="9">The sequence shown here is derived from an EMBL/GenBank/DDBJ whole genome shotgun (WGS) entry which is preliminary data.</text>
</comment>
<keyword evidence="3" id="KW-0285">Flavoprotein</keyword>
<feature type="domain" description="Acyl-CoA dehydrogenase/oxidase C-terminal" evidence="6">
    <location>
        <begin position="618"/>
        <end position="770"/>
    </location>
</feature>
<evidence type="ECO:0000256" key="5">
    <source>
        <dbReference type="ARBA" id="ARBA00023002"/>
    </source>
</evidence>
<feature type="domain" description="Acyl-CoA dehydrogenase/oxidase N-terminal" evidence="8">
    <location>
        <begin position="389"/>
        <end position="508"/>
    </location>
</feature>
<evidence type="ECO:0000259" key="7">
    <source>
        <dbReference type="Pfam" id="PF02770"/>
    </source>
</evidence>
<comment type="cofactor">
    <cofactor evidence="1">
        <name>FAD</name>
        <dbReference type="ChEBI" id="CHEBI:57692"/>
    </cofactor>
</comment>
<dbReference type="InterPro" id="IPR013786">
    <property type="entry name" value="AcylCoA_DH/ox_N"/>
</dbReference>
<dbReference type="GO" id="GO:0016627">
    <property type="term" value="F:oxidoreductase activity, acting on the CH-CH group of donors"/>
    <property type="evidence" value="ECO:0007669"/>
    <property type="project" value="InterPro"/>
</dbReference>
<keyword evidence="5" id="KW-0560">Oxidoreductase</keyword>
<organism evidence="9 10">
    <name type="scientific">Sphingopyxis panaciterrulae</name>
    <dbReference type="NCBI Taxonomy" id="462372"/>
    <lineage>
        <taxon>Bacteria</taxon>
        <taxon>Pseudomonadati</taxon>
        <taxon>Pseudomonadota</taxon>
        <taxon>Alphaproteobacteria</taxon>
        <taxon>Sphingomonadales</taxon>
        <taxon>Sphingomonadaceae</taxon>
        <taxon>Sphingopyxis</taxon>
    </lineage>
</organism>
<dbReference type="SUPFAM" id="SSF56645">
    <property type="entry name" value="Acyl-CoA dehydrogenase NM domain-like"/>
    <property type="match status" value="2"/>
</dbReference>
<evidence type="ECO:0000313" key="9">
    <source>
        <dbReference type="EMBL" id="MBB5705302.1"/>
    </source>
</evidence>
<dbReference type="GO" id="GO:0005886">
    <property type="term" value="C:plasma membrane"/>
    <property type="evidence" value="ECO:0007669"/>
    <property type="project" value="TreeGrafter"/>
</dbReference>
<dbReference type="Pfam" id="PF02771">
    <property type="entry name" value="Acyl-CoA_dh_N"/>
    <property type="match status" value="2"/>
</dbReference>
<dbReference type="Gene3D" id="1.10.540.10">
    <property type="entry name" value="Acyl-CoA dehydrogenase/oxidase, N-terminal domain"/>
    <property type="match status" value="2"/>
</dbReference>
<dbReference type="InterPro" id="IPR006091">
    <property type="entry name" value="Acyl-CoA_Oxase/DH_mid-dom"/>
</dbReference>
<reference evidence="9 10" key="1">
    <citation type="submission" date="2020-08" db="EMBL/GenBank/DDBJ databases">
        <title>Genomic Encyclopedia of Type Strains, Phase IV (KMG-IV): sequencing the most valuable type-strain genomes for metagenomic binning, comparative biology and taxonomic classification.</title>
        <authorList>
            <person name="Goeker M."/>
        </authorList>
    </citation>
    <scope>NUCLEOTIDE SEQUENCE [LARGE SCALE GENOMIC DNA]</scope>
    <source>
        <strain evidence="9 10">DSM 27163</strain>
    </source>
</reference>
<dbReference type="Pfam" id="PF02770">
    <property type="entry name" value="Acyl-CoA_dh_M"/>
    <property type="match status" value="1"/>
</dbReference>
<dbReference type="InterPro" id="IPR037069">
    <property type="entry name" value="AcylCoA_DH/ox_N_sf"/>
</dbReference>
<dbReference type="InterPro" id="IPR046373">
    <property type="entry name" value="Acyl-CoA_Oxase/DH_mid-dom_sf"/>
</dbReference>
<name>A0A7W9B2Z8_9SPHN</name>
<dbReference type="AlphaFoldDB" id="A0A7W9B2Z8"/>
<dbReference type="Gene3D" id="2.40.110.10">
    <property type="entry name" value="Butyryl-CoA Dehydrogenase, subunit A, domain 2"/>
    <property type="match status" value="2"/>
</dbReference>
<dbReference type="InterPro" id="IPR052161">
    <property type="entry name" value="Mycobact_Acyl-CoA_DH"/>
</dbReference>
<feature type="domain" description="Acyl-CoA oxidase/dehydrogenase middle" evidence="7">
    <location>
        <begin position="512"/>
        <end position="605"/>
    </location>
</feature>
<dbReference type="InterPro" id="IPR009075">
    <property type="entry name" value="AcylCo_DH/oxidase_C"/>
</dbReference>
<evidence type="ECO:0000256" key="4">
    <source>
        <dbReference type="ARBA" id="ARBA00022827"/>
    </source>
</evidence>
<feature type="domain" description="Acyl-CoA dehydrogenase/oxidase C-terminal" evidence="6">
    <location>
        <begin position="220"/>
        <end position="360"/>
    </location>
</feature>
<keyword evidence="10" id="KW-1185">Reference proteome</keyword>
<dbReference type="GO" id="GO:0050660">
    <property type="term" value="F:flavin adenine dinucleotide binding"/>
    <property type="evidence" value="ECO:0007669"/>
    <property type="project" value="InterPro"/>
</dbReference>
<proteinExistence type="inferred from homology"/>
<dbReference type="CDD" id="cd00567">
    <property type="entry name" value="ACAD"/>
    <property type="match status" value="1"/>
</dbReference>
<comment type="similarity">
    <text evidence="2">Belongs to the acyl-CoA dehydrogenase family.</text>
</comment>
<dbReference type="Proteomes" id="UP000537161">
    <property type="component" value="Unassembled WGS sequence"/>
</dbReference>
<accession>A0A7W9B2Z8</accession>
<dbReference type="FunFam" id="2.40.110.10:FF:000011">
    <property type="entry name" value="Acyl-CoA dehydrogenase FadE34"/>
    <property type="match status" value="1"/>
</dbReference>
<evidence type="ECO:0000256" key="2">
    <source>
        <dbReference type="ARBA" id="ARBA00009347"/>
    </source>
</evidence>
<gene>
    <name evidence="9" type="ORF">FHR21_000627</name>
</gene>
<dbReference type="SUPFAM" id="SSF47203">
    <property type="entry name" value="Acyl-CoA dehydrogenase C-terminal domain-like"/>
    <property type="match status" value="2"/>
</dbReference>
<dbReference type="PANTHER" id="PTHR43292:SF4">
    <property type="entry name" value="ACYL-COA DEHYDROGENASE FADE34"/>
    <property type="match status" value="1"/>
</dbReference>
<dbReference type="PANTHER" id="PTHR43292">
    <property type="entry name" value="ACYL-COA DEHYDROGENASE"/>
    <property type="match status" value="1"/>
</dbReference>
<feature type="domain" description="Acyl-CoA dehydrogenase/oxidase N-terminal" evidence="8">
    <location>
        <begin position="10"/>
        <end position="122"/>
    </location>
</feature>
<dbReference type="Gene3D" id="1.20.140.10">
    <property type="entry name" value="Butyryl-CoA Dehydrogenase, subunit A, domain 3"/>
    <property type="match status" value="2"/>
</dbReference>
<dbReference type="InterPro" id="IPR036250">
    <property type="entry name" value="AcylCo_DH-like_C"/>
</dbReference>
<sequence>MSGFFGFEFSEEQDLLRESLRRFLADACPSSLVRETLEGRQAFGAALWSGLAQMGCIGAAIPEQYGGSGLGPVEICVIAEELGRVLAPIPSLSTIYLFAEIVKAVGNDEQKALLLPDIARGQAIGTLAAIEMDPKGRKVPTASEVRAGKLYGRKHLVPDGMIADHAIVVAREGERDESLFLVDLHQDGVVRRPLSTIDPTRGHARIEFDGAATSPIGAAGNGSAIISEAMARAAVFVSFEQIGGAEQALVSACDYARQRFAFGRPIGSFQAVKILLADMHVSLAIARANALRAIWALADMAGEAEWAAARAHLSASAAFGHVAADTIQVHGGTGFMWDSDPHLFYRRAEALGQSLGGTRRWERILIEGRRSGAGGSEAVSVNEENAAESEFRASARAWVAANAPWHLREAIERSPVGALDLGPDALAAQKAWQQRKHDAGWACLGWPTTYGGRGATPMERIIWHQEEGCFARLSNLFHNGQGMCAPTLMDFASDEQKAELLPRISSGQDVWCQLFSEPAAGSDLAGLRTRADRDGDGWVINGQKIWTSGGQYADWGLLIARSDFDVAKHKGLTAFFIDMRAPGVEVRPIRQMNDHSGFAEVFFHDLRIPDTQRLGGIGDGWNVALTTLSHERLAIGLEMPTGFDDLLDYCGALELETGSAVADRHVISRLARFECQAAGLENFMLGSLSRFAKGELPGPENSIIKLVAGKMMQDIAGFAIELQGEAGILTGTDECAFGGRFQGMLLRAPATRIEGGSDQILRNILAEHVLGMPPDMRADKNLPFSAIPAQSPSR</sequence>
<dbReference type="Pfam" id="PF00441">
    <property type="entry name" value="Acyl-CoA_dh_1"/>
    <property type="match status" value="2"/>
</dbReference>
<evidence type="ECO:0000256" key="3">
    <source>
        <dbReference type="ARBA" id="ARBA00022630"/>
    </source>
</evidence>
<dbReference type="InterPro" id="IPR009100">
    <property type="entry name" value="AcylCoA_DH/oxidase_NM_dom_sf"/>
</dbReference>
<dbReference type="RefSeq" id="WP_221234957.1">
    <property type="nucleotide sequence ID" value="NZ_JACIJH010000001.1"/>
</dbReference>
<keyword evidence="4" id="KW-0274">FAD</keyword>